<dbReference type="GeneID" id="95983878"/>
<name>A0ABR3QAZ5_9TREE</name>
<dbReference type="Pfam" id="PF11528">
    <property type="entry name" value="DUF3224"/>
    <property type="match status" value="1"/>
</dbReference>
<organism evidence="1 2">
    <name type="scientific">Vanrija albida</name>
    <dbReference type="NCBI Taxonomy" id="181172"/>
    <lineage>
        <taxon>Eukaryota</taxon>
        <taxon>Fungi</taxon>
        <taxon>Dikarya</taxon>
        <taxon>Basidiomycota</taxon>
        <taxon>Agaricomycotina</taxon>
        <taxon>Tremellomycetes</taxon>
        <taxon>Trichosporonales</taxon>
        <taxon>Trichosporonaceae</taxon>
        <taxon>Vanrija</taxon>
    </lineage>
</organism>
<dbReference type="InterPro" id="IPR021607">
    <property type="entry name" value="DUF3224"/>
</dbReference>
<accession>A0ABR3QAZ5</accession>
<dbReference type="Proteomes" id="UP001565368">
    <property type="component" value="Unassembled WGS sequence"/>
</dbReference>
<dbReference type="RefSeq" id="XP_069211805.1">
    <property type="nucleotide sequence ID" value="XM_069351419.1"/>
</dbReference>
<keyword evidence="2" id="KW-1185">Reference proteome</keyword>
<dbReference type="Gene3D" id="2.40.350.10">
    <property type="entry name" value="SO1590-like"/>
    <property type="match status" value="1"/>
</dbReference>
<protein>
    <recommendedName>
        <fullName evidence="3">Dirigent protein</fullName>
    </recommendedName>
</protein>
<comment type="caution">
    <text evidence="1">The sequence shown here is derived from an EMBL/GenBank/DDBJ whole genome shotgun (WGS) entry which is preliminary data.</text>
</comment>
<dbReference type="InterPro" id="IPR023159">
    <property type="entry name" value="SO1590-like_sf"/>
</dbReference>
<gene>
    <name evidence="1" type="ORF">Q8F55_002835</name>
</gene>
<dbReference type="SUPFAM" id="SSF159238">
    <property type="entry name" value="SO1590-like"/>
    <property type="match status" value="1"/>
</dbReference>
<proteinExistence type="predicted"/>
<evidence type="ECO:0000313" key="1">
    <source>
        <dbReference type="EMBL" id="KAL1411861.1"/>
    </source>
</evidence>
<dbReference type="EMBL" id="JBBXJM010000002">
    <property type="protein sequence ID" value="KAL1411861.1"/>
    <property type="molecule type" value="Genomic_DNA"/>
</dbReference>
<evidence type="ECO:0008006" key="3">
    <source>
        <dbReference type="Google" id="ProtNLM"/>
    </source>
</evidence>
<evidence type="ECO:0000313" key="2">
    <source>
        <dbReference type="Proteomes" id="UP001565368"/>
    </source>
</evidence>
<reference evidence="1 2" key="1">
    <citation type="submission" date="2023-08" db="EMBL/GenBank/DDBJ databases">
        <title>Annotated Genome Sequence of Vanrija albida AlHP1.</title>
        <authorList>
            <person name="Herzog R."/>
        </authorList>
    </citation>
    <scope>NUCLEOTIDE SEQUENCE [LARGE SCALE GENOMIC DNA]</scope>
    <source>
        <strain evidence="1 2">AlHP1</strain>
    </source>
</reference>
<sequence>MLSHASAPAGPDYHFLTTPFKVAAATKAAPRLSSSPTTIQVLFTTSSWDQAPVTPSTPVPLAPSIVTTEREFKGDAMRGFATATYVMTQLSTGDDGDPSGVFTGTLVFEGTILGRKGAVALHTRGSYDGDSVEARWTIVSESASGELEGITGHGSYAIADATASRDSGVEVEGELVLSFD</sequence>